<dbReference type="Proteomes" id="UP001298593">
    <property type="component" value="Unassembled WGS sequence"/>
</dbReference>
<evidence type="ECO:0000256" key="1">
    <source>
        <dbReference type="ARBA" id="ARBA00005254"/>
    </source>
</evidence>
<evidence type="ECO:0000313" key="3">
    <source>
        <dbReference type="Proteomes" id="UP001298593"/>
    </source>
</evidence>
<dbReference type="InterPro" id="IPR014748">
    <property type="entry name" value="Enoyl-CoA_hydra_C"/>
</dbReference>
<keyword evidence="3" id="KW-1185">Reference proteome</keyword>
<name>A0ABU5XV95_9MYCO</name>
<dbReference type="Gene3D" id="1.10.12.10">
    <property type="entry name" value="Lyase 2-enoyl-coa Hydratase, Chain A, domain 2"/>
    <property type="match status" value="1"/>
</dbReference>
<dbReference type="InterPro" id="IPR029045">
    <property type="entry name" value="ClpP/crotonase-like_dom_sf"/>
</dbReference>
<dbReference type="RefSeq" id="WP_329779998.1">
    <property type="nucleotide sequence ID" value="NZ_JAYJJU010000007.1"/>
</dbReference>
<accession>A0ABU5XV95</accession>
<organism evidence="2 3">
    <name type="scientific">[Mycobacterium] nativiensis</name>
    <dbReference type="NCBI Taxonomy" id="2855503"/>
    <lineage>
        <taxon>Bacteria</taxon>
        <taxon>Bacillati</taxon>
        <taxon>Actinomycetota</taxon>
        <taxon>Actinomycetes</taxon>
        <taxon>Mycobacteriales</taxon>
        <taxon>Mycobacteriaceae</taxon>
        <taxon>Mycolicibacter</taxon>
    </lineage>
</organism>
<dbReference type="SUPFAM" id="SSF52096">
    <property type="entry name" value="ClpP/crotonase"/>
    <property type="match status" value="1"/>
</dbReference>
<dbReference type="InterPro" id="IPR051683">
    <property type="entry name" value="Enoyl-CoA_Hydratase/Isomerase"/>
</dbReference>
<dbReference type="PANTHER" id="PTHR42964:SF1">
    <property type="entry name" value="POLYKETIDE BIOSYNTHESIS ENOYL-COA HYDRATASE PKSH-RELATED"/>
    <property type="match status" value="1"/>
</dbReference>
<dbReference type="CDD" id="cd06558">
    <property type="entry name" value="crotonase-like"/>
    <property type="match status" value="1"/>
</dbReference>
<dbReference type="PANTHER" id="PTHR42964">
    <property type="entry name" value="ENOYL-COA HYDRATASE"/>
    <property type="match status" value="1"/>
</dbReference>
<comment type="similarity">
    <text evidence="1">Belongs to the enoyl-CoA hydratase/isomerase family.</text>
</comment>
<dbReference type="InterPro" id="IPR001753">
    <property type="entry name" value="Enoyl-CoA_hydra/iso"/>
</dbReference>
<comment type="caution">
    <text evidence="2">The sequence shown here is derived from an EMBL/GenBank/DDBJ whole genome shotgun (WGS) entry which is preliminary data.</text>
</comment>
<sequence>MTTTLPELEGLLLSERSGVLFVTLNRPEQRNALSAGVLDGLCRIAEYVEKSQMRAVVLRGAGETFCAGGDLKSFRDVFHGDNPDRAQIAAVNRNYGTALAAWDRLPVAVIAAVDGAAMAGGMGLVAIADIAISTASARFALTETKLGLTPAQISPFVIARIGLHHARRLMLTSAVIGAGEAMRLSLVDEIVADADALDAAVERTVNQVLRCAPEANALTKELAHAALETDLESLLDDAAVRFADTMLAAEAHEGVAAFFGKRDPEWVRNV</sequence>
<protein>
    <submittedName>
        <fullName evidence="2">Enoyl-CoA hydratase-related protein</fullName>
    </submittedName>
</protein>
<evidence type="ECO:0000313" key="2">
    <source>
        <dbReference type="EMBL" id="MEB3031843.1"/>
    </source>
</evidence>
<dbReference type="Pfam" id="PF00378">
    <property type="entry name" value="ECH_1"/>
    <property type="match status" value="1"/>
</dbReference>
<reference evidence="2 3" key="1">
    <citation type="submission" date="2023-12" db="EMBL/GenBank/DDBJ databases">
        <title>Description of new species of Mycobacterium terrae complex isolated from sewage at the Sao Paulo Zoological Park Foundation in Brazil.</title>
        <authorList>
            <person name="Romagnoli C.L."/>
            <person name="Conceicao E.C."/>
            <person name="Machado E."/>
            <person name="Barreto L.B.P.F."/>
            <person name="Sharma A."/>
            <person name="Silva N.M."/>
            <person name="Marques L.E."/>
            <person name="Juliana M.A."/>
            <person name="Lourenco M.C.S."/>
            <person name="Digiampietri L.A."/>
            <person name="Suffys P.N."/>
            <person name="Viana-Niero C."/>
        </authorList>
    </citation>
    <scope>NUCLEOTIDE SEQUENCE [LARGE SCALE GENOMIC DNA]</scope>
    <source>
        <strain evidence="2 3">MYC340</strain>
    </source>
</reference>
<proteinExistence type="inferred from homology"/>
<gene>
    <name evidence="2" type="ORF">KV113_09760</name>
</gene>
<dbReference type="EMBL" id="JAYJJU010000007">
    <property type="protein sequence ID" value="MEB3031843.1"/>
    <property type="molecule type" value="Genomic_DNA"/>
</dbReference>
<dbReference type="Gene3D" id="3.90.226.10">
    <property type="entry name" value="2-enoyl-CoA Hydratase, Chain A, domain 1"/>
    <property type="match status" value="1"/>
</dbReference>